<sequence length="218" mass="25400">MGRLYLFADEAGDFAFTRGDNVPRYFILGTVVLESCDIGTELLALRRDMAWRKMPLGDYFHASTDKQSVRNEVFELLKSAKFQIHATIMEKSKAQPQVRESRERFYKYGWLYHFRHSQKHYLTAGEELHITAASVGTKKGQGAFTDAVNDVVQQTIGRRQWATSFWPSASDPCLQVADYCIWAIQRKWEREDARSYALIRDKVVHEYDMWAHGGKHYY</sequence>
<dbReference type="InterPro" id="IPR024524">
    <property type="entry name" value="DUF3800"/>
</dbReference>
<dbReference type="Proteomes" id="UP000228945">
    <property type="component" value="Chromosome"/>
</dbReference>
<dbReference type="AlphaFoldDB" id="A0A2D2AWE2"/>
<evidence type="ECO:0000313" key="2">
    <source>
        <dbReference type="Proteomes" id="UP000228945"/>
    </source>
</evidence>
<organism evidence="1 2">
    <name type="scientific">Caulobacter mirabilis</name>
    <dbReference type="NCBI Taxonomy" id="69666"/>
    <lineage>
        <taxon>Bacteria</taxon>
        <taxon>Pseudomonadati</taxon>
        <taxon>Pseudomonadota</taxon>
        <taxon>Alphaproteobacteria</taxon>
        <taxon>Caulobacterales</taxon>
        <taxon>Caulobacteraceae</taxon>
        <taxon>Caulobacter</taxon>
    </lineage>
</organism>
<name>A0A2D2AWE2_9CAUL</name>
<protein>
    <recommendedName>
        <fullName evidence="3">DUF3800 domain-containing protein</fullName>
    </recommendedName>
</protein>
<dbReference type="RefSeq" id="WP_099621589.1">
    <property type="nucleotide sequence ID" value="NZ_CP024201.1"/>
</dbReference>
<dbReference type="Pfam" id="PF12686">
    <property type="entry name" value="DUF3800"/>
    <property type="match status" value="1"/>
</dbReference>
<proteinExistence type="predicted"/>
<dbReference type="OrthoDB" id="3199623at2"/>
<reference evidence="1 2" key="1">
    <citation type="submission" date="2017-10" db="EMBL/GenBank/DDBJ databases">
        <title>Genome sequence of Caulobacter mirabilis FWC38.</title>
        <authorList>
            <person name="Fiebig A."/>
            <person name="Crosson S."/>
        </authorList>
    </citation>
    <scope>NUCLEOTIDE SEQUENCE [LARGE SCALE GENOMIC DNA]</scope>
    <source>
        <strain evidence="1 2">FWC 38</strain>
    </source>
</reference>
<evidence type="ECO:0008006" key="3">
    <source>
        <dbReference type="Google" id="ProtNLM"/>
    </source>
</evidence>
<keyword evidence="2" id="KW-1185">Reference proteome</keyword>
<dbReference type="KEGG" id="cmb:CSW64_07845"/>
<gene>
    <name evidence="1" type="ORF">CSW64_07845</name>
</gene>
<accession>A0A2D2AWE2</accession>
<dbReference type="EMBL" id="CP024201">
    <property type="protein sequence ID" value="ATQ42332.1"/>
    <property type="molecule type" value="Genomic_DNA"/>
</dbReference>
<evidence type="ECO:0000313" key="1">
    <source>
        <dbReference type="EMBL" id="ATQ42332.1"/>
    </source>
</evidence>